<evidence type="ECO:0000313" key="6">
    <source>
        <dbReference type="EMBL" id="GFP13182.1"/>
    </source>
</evidence>
<keyword evidence="2 7" id="KW-0489">Methyltransferase</keyword>
<dbReference type="PROSITE" id="PS00092">
    <property type="entry name" value="N6_MTASE"/>
    <property type="match status" value="1"/>
</dbReference>
<comment type="catalytic activity">
    <reaction evidence="5">
        <text>a 2'-deoxyadenosine in DNA + S-adenosyl-L-methionine = an N(6)-methyl-2'-deoxyadenosine in DNA + S-adenosyl-L-homocysteine + H(+)</text>
        <dbReference type="Rhea" id="RHEA:15197"/>
        <dbReference type="Rhea" id="RHEA-COMP:12418"/>
        <dbReference type="Rhea" id="RHEA-COMP:12419"/>
        <dbReference type="ChEBI" id="CHEBI:15378"/>
        <dbReference type="ChEBI" id="CHEBI:57856"/>
        <dbReference type="ChEBI" id="CHEBI:59789"/>
        <dbReference type="ChEBI" id="CHEBI:90615"/>
        <dbReference type="ChEBI" id="CHEBI:90616"/>
        <dbReference type="EC" id="2.1.1.72"/>
    </reaction>
</comment>
<dbReference type="EMBL" id="BLYV01000231">
    <property type="protein sequence ID" value="GFP13182.1"/>
    <property type="molecule type" value="Genomic_DNA"/>
</dbReference>
<dbReference type="GO" id="GO:0043565">
    <property type="term" value="F:sequence-specific DNA binding"/>
    <property type="evidence" value="ECO:0007669"/>
    <property type="project" value="TreeGrafter"/>
</dbReference>
<dbReference type="Gene3D" id="3.40.50.150">
    <property type="entry name" value="Vaccinia Virus protein VP39"/>
    <property type="match status" value="1"/>
</dbReference>
<proteinExistence type="predicted"/>
<keyword evidence="3 7" id="KW-0808">Transferase</keyword>
<evidence type="ECO:0000256" key="2">
    <source>
        <dbReference type="ARBA" id="ARBA00022603"/>
    </source>
</evidence>
<dbReference type="PANTHER" id="PTHR30481:SF3">
    <property type="entry name" value="DNA ADENINE METHYLASE"/>
    <property type="match status" value="1"/>
</dbReference>
<dbReference type="AlphaFoldDB" id="A0A2X0RMX3"/>
<organism evidence="7">
    <name type="scientific">Lactobacillus helveticus</name>
    <name type="common">Lactobacillus suntoryeus</name>
    <dbReference type="NCBI Taxonomy" id="1587"/>
    <lineage>
        <taxon>Bacteria</taxon>
        <taxon>Bacillati</taxon>
        <taxon>Bacillota</taxon>
        <taxon>Bacilli</taxon>
        <taxon>Lactobacillales</taxon>
        <taxon>Lactobacillaceae</taxon>
        <taxon>Lactobacillus</taxon>
    </lineage>
</organism>
<dbReference type="InterPro" id="IPR002052">
    <property type="entry name" value="DNA_methylase_N6_adenine_CS"/>
</dbReference>
<dbReference type="Pfam" id="PF02086">
    <property type="entry name" value="MethyltransfD12"/>
    <property type="match status" value="1"/>
</dbReference>
<dbReference type="GO" id="GO:0009007">
    <property type="term" value="F:site-specific DNA-methyltransferase (adenine-specific) activity"/>
    <property type="evidence" value="ECO:0007669"/>
    <property type="project" value="UniProtKB-EC"/>
</dbReference>
<dbReference type="GO" id="GO:0009307">
    <property type="term" value="P:DNA restriction-modification system"/>
    <property type="evidence" value="ECO:0007669"/>
    <property type="project" value="InterPro"/>
</dbReference>
<dbReference type="NCBIfam" id="TIGR00571">
    <property type="entry name" value="dam"/>
    <property type="match status" value="1"/>
</dbReference>
<name>A0A2X0RMX3_LACHE</name>
<keyword evidence="4" id="KW-0949">S-adenosyl-L-methionine</keyword>
<sequence length="186" mass="20984">MSIRSVDRTGKILRYSNVQRAARFIYLNKAGYNGLWRVNSKGQNNVPYGSHKKINVPEKVIIQDSKYLKENNVKILNQNYTEAITSAKEGDFVYFDPPYIPVNQTANFTNYTPNGFGLVQQKILRDTALQLASKGVNVMLSNADLPLTAKLYSNPEFKIHHVQAKRSINSNGTKRGKVGEVIITTY</sequence>
<dbReference type="RefSeq" id="WP_003628735.1">
    <property type="nucleotide sequence ID" value="NZ_AP023028.1"/>
</dbReference>
<dbReference type="Proteomes" id="UP000630086">
    <property type="component" value="Unassembled WGS sequence"/>
</dbReference>
<gene>
    <name evidence="7" type="primary">dpnM</name>
    <name evidence="7" type="ORF">BDKNPLJD_01491</name>
    <name evidence="6" type="ORF">LHEJCM1062_10540</name>
</gene>
<reference evidence="6" key="2">
    <citation type="submission" date="2020-07" db="EMBL/GenBank/DDBJ databases">
        <title>Draft genome sequence of Lactobacillus helveticus strain JCM 1062.</title>
        <authorList>
            <person name="Endo A."/>
            <person name="Maeno S."/>
            <person name="Kido Y."/>
        </authorList>
    </citation>
    <scope>NUCLEOTIDE SEQUENCE</scope>
    <source>
        <strain evidence="6">JCM 1062</strain>
    </source>
</reference>
<dbReference type="PANTHER" id="PTHR30481">
    <property type="entry name" value="DNA ADENINE METHYLASE"/>
    <property type="match status" value="1"/>
</dbReference>
<dbReference type="GO" id="GO:1904047">
    <property type="term" value="F:S-adenosyl-L-methionine binding"/>
    <property type="evidence" value="ECO:0007669"/>
    <property type="project" value="TreeGrafter"/>
</dbReference>
<evidence type="ECO:0000256" key="4">
    <source>
        <dbReference type="ARBA" id="ARBA00022691"/>
    </source>
</evidence>
<reference evidence="7" key="1">
    <citation type="submission" date="2018-01" db="EMBL/GenBank/DDBJ databases">
        <authorList>
            <person name="Gaut B.S."/>
            <person name="Morton B.R."/>
            <person name="Clegg M.T."/>
            <person name="Duvall M.R."/>
        </authorList>
    </citation>
    <scope>NUCLEOTIDE SEQUENCE</scope>
    <source>
        <strain evidence="7">Lactobacillus helveticus</strain>
    </source>
</reference>
<evidence type="ECO:0000313" key="7">
    <source>
        <dbReference type="EMBL" id="SPB25403.1"/>
    </source>
</evidence>
<evidence type="ECO:0000256" key="1">
    <source>
        <dbReference type="ARBA" id="ARBA00011900"/>
    </source>
</evidence>
<accession>A0A2X0RMX3</accession>
<dbReference type="GO" id="GO:0032259">
    <property type="term" value="P:methylation"/>
    <property type="evidence" value="ECO:0007669"/>
    <property type="project" value="UniProtKB-KW"/>
</dbReference>
<protein>
    <recommendedName>
        <fullName evidence="1">site-specific DNA-methyltransferase (adenine-specific)</fullName>
        <ecNumber evidence="1">2.1.1.72</ecNumber>
    </recommendedName>
</protein>
<evidence type="ECO:0000256" key="3">
    <source>
        <dbReference type="ARBA" id="ARBA00022679"/>
    </source>
</evidence>
<dbReference type="InterPro" id="IPR012327">
    <property type="entry name" value="MeTrfase_D12"/>
</dbReference>
<dbReference type="EMBL" id="OGTV01000078">
    <property type="protein sequence ID" value="SPB25403.1"/>
    <property type="molecule type" value="Genomic_DNA"/>
</dbReference>
<dbReference type="SUPFAM" id="SSF53335">
    <property type="entry name" value="S-adenosyl-L-methionine-dependent methyltransferases"/>
    <property type="match status" value="1"/>
</dbReference>
<dbReference type="GO" id="GO:0006298">
    <property type="term" value="P:mismatch repair"/>
    <property type="evidence" value="ECO:0007669"/>
    <property type="project" value="TreeGrafter"/>
</dbReference>
<evidence type="ECO:0000256" key="5">
    <source>
        <dbReference type="ARBA" id="ARBA00047942"/>
    </source>
</evidence>
<dbReference type="InterPro" id="IPR029063">
    <property type="entry name" value="SAM-dependent_MTases_sf"/>
</dbReference>
<dbReference type="EC" id="2.1.1.72" evidence="1"/>